<dbReference type="PANTHER" id="PTHR11109:SF7">
    <property type="entry name" value="GTP CYCLOHYDROLASE 1"/>
    <property type="match status" value="1"/>
</dbReference>
<keyword evidence="5 8" id="KW-0547">Nucleotide-binding</keyword>
<dbReference type="GO" id="GO:0005525">
    <property type="term" value="F:GTP binding"/>
    <property type="evidence" value="ECO:0007669"/>
    <property type="project" value="UniProtKB-KW"/>
</dbReference>
<dbReference type="FunFam" id="1.10.286.10:FF:000003">
    <property type="entry name" value="GTP cyclohydrolase 1"/>
    <property type="match status" value="1"/>
</dbReference>
<keyword evidence="6 8" id="KW-0378">Hydrolase</keyword>
<dbReference type="PROSITE" id="PS00860">
    <property type="entry name" value="GTP_CYCLOHYDROL_1_2"/>
    <property type="match status" value="1"/>
</dbReference>
<evidence type="ECO:0000313" key="10">
    <source>
        <dbReference type="EMBL" id="HED30898.1"/>
    </source>
</evidence>
<dbReference type="NCBIfam" id="NF006825">
    <property type="entry name" value="PRK09347.1-2"/>
    <property type="match status" value="1"/>
</dbReference>
<dbReference type="EMBL" id="DSBW01000099">
    <property type="protein sequence ID" value="HED30898.1"/>
    <property type="molecule type" value="Genomic_DNA"/>
</dbReference>
<evidence type="ECO:0000256" key="4">
    <source>
        <dbReference type="ARBA" id="ARBA00022563"/>
    </source>
</evidence>
<comment type="similarity">
    <text evidence="3 8">Belongs to the GTP cyclohydrolase I family.</text>
</comment>
<feature type="binding site" evidence="8">
    <location>
        <position position="116"/>
    </location>
    <ligand>
        <name>Zn(2+)</name>
        <dbReference type="ChEBI" id="CHEBI:29105"/>
    </ligand>
</feature>
<dbReference type="UniPathway" id="UPA00848">
    <property type="reaction ID" value="UER00151"/>
</dbReference>
<dbReference type="NCBIfam" id="NF006826">
    <property type="entry name" value="PRK09347.1-3"/>
    <property type="match status" value="1"/>
</dbReference>
<keyword evidence="4 8" id="KW-0554">One-carbon metabolism</keyword>
<dbReference type="SUPFAM" id="SSF55620">
    <property type="entry name" value="Tetrahydrobiopterin biosynthesis enzymes-like"/>
    <property type="match status" value="1"/>
</dbReference>
<dbReference type="FunFam" id="3.30.1130.10:FF:000001">
    <property type="entry name" value="GTP cyclohydrolase 1"/>
    <property type="match status" value="1"/>
</dbReference>
<keyword evidence="8" id="KW-0479">Metal-binding</keyword>
<dbReference type="GO" id="GO:0003934">
    <property type="term" value="F:GTP cyclohydrolase I activity"/>
    <property type="evidence" value="ECO:0007669"/>
    <property type="project" value="UniProtKB-UniRule"/>
</dbReference>
<gene>
    <name evidence="8 10" type="primary">folE</name>
    <name evidence="10" type="ORF">ENN50_04280</name>
</gene>
<proteinExistence type="inferred from homology"/>
<dbReference type="InterPro" id="IPR020602">
    <property type="entry name" value="GTP_CycHdrlase_I_dom"/>
</dbReference>
<evidence type="ECO:0000256" key="8">
    <source>
        <dbReference type="HAMAP-Rule" id="MF_00223"/>
    </source>
</evidence>
<dbReference type="Pfam" id="PF01227">
    <property type="entry name" value="GTP_cyclohydroI"/>
    <property type="match status" value="1"/>
</dbReference>
<dbReference type="Gene3D" id="3.30.1130.10">
    <property type="match status" value="1"/>
</dbReference>
<dbReference type="PANTHER" id="PTHR11109">
    <property type="entry name" value="GTP CYCLOHYDROLASE I"/>
    <property type="match status" value="1"/>
</dbReference>
<dbReference type="GO" id="GO:0006730">
    <property type="term" value="P:one-carbon metabolic process"/>
    <property type="evidence" value="ECO:0007669"/>
    <property type="project" value="UniProtKB-UniRule"/>
</dbReference>
<name>A0A831STW4_PROAE</name>
<evidence type="ECO:0000256" key="1">
    <source>
        <dbReference type="ARBA" id="ARBA00001052"/>
    </source>
</evidence>
<evidence type="ECO:0000256" key="5">
    <source>
        <dbReference type="ARBA" id="ARBA00022741"/>
    </source>
</evidence>
<organism evidence="10">
    <name type="scientific">Prosthecochloris aestuarii</name>
    <dbReference type="NCBI Taxonomy" id="1102"/>
    <lineage>
        <taxon>Bacteria</taxon>
        <taxon>Pseudomonadati</taxon>
        <taxon>Chlorobiota</taxon>
        <taxon>Chlorobiia</taxon>
        <taxon>Chlorobiales</taxon>
        <taxon>Chlorobiaceae</taxon>
        <taxon>Prosthecochloris</taxon>
    </lineage>
</organism>
<evidence type="ECO:0000256" key="6">
    <source>
        <dbReference type="ARBA" id="ARBA00022801"/>
    </source>
</evidence>
<sequence>MKHEKTLSDTLANNPAFSGYSVCADDDCLETEHDTEPEVIDKLSGAVTTILEGLGEDPEREGLLKTPERVAKSFRFLTKGYRQDPEELLRKAVFSESYDEMVLVKDIELFSMCEHHMLPFFGKAHVAYIPDGKIVGLSKLARVVEVYARRLQVQERLTQQIRDAIEQVLKPRGVGVVIEAKHMCMVMRGVEKQNSVTTTSAMSGEFITSESTRSEFLRLIHGRS</sequence>
<evidence type="ECO:0000259" key="9">
    <source>
        <dbReference type="Pfam" id="PF01227"/>
    </source>
</evidence>
<dbReference type="CDD" id="cd00642">
    <property type="entry name" value="GTP_cyclohydro1"/>
    <property type="match status" value="1"/>
</dbReference>
<feature type="domain" description="GTP cyclohydrolase I" evidence="9">
    <location>
        <begin position="45"/>
        <end position="220"/>
    </location>
</feature>
<keyword evidence="7 8" id="KW-0342">GTP-binding</keyword>
<comment type="caution">
    <text evidence="10">The sequence shown here is derived from an EMBL/GenBank/DDBJ whole genome shotgun (WGS) entry which is preliminary data.</text>
</comment>
<dbReference type="GO" id="GO:0008270">
    <property type="term" value="F:zinc ion binding"/>
    <property type="evidence" value="ECO:0007669"/>
    <property type="project" value="UniProtKB-UniRule"/>
</dbReference>
<dbReference type="PROSITE" id="PS00859">
    <property type="entry name" value="GTP_CYCLOHYDROL_1_1"/>
    <property type="match status" value="1"/>
</dbReference>
<dbReference type="InterPro" id="IPR043134">
    <property type="entry name" value="GTP-CH-I_N"/>
</dbReference>
<dbReference type="EC" id="3.5.4.16" evidence="8"/>
<dbReference type="GO" id="GO:0006729">
    <property type="term" value="P:tetrahydrobiopterin biosynthetic process"/>
    <property type="evidence" value="ECO:0007669"/>
    <property type="project" value="TreeGrafter"/>
</dbReference>
<evidence type="ECO:0000256" key="2">
    <source>
        <dbReference type="ARBA" id="ARBA00005080"/>
    </source>
</evidence>
<accession>A0A831STW4</accession>
<dbReference type="InterPro" id="IPR043133">
    <property type="entry name" value="GTP-CH-I_C/QueF"/>
</dbReference>
<dbReference type="AlphaFoldDB" id="A0A831STW4"/>
<dbReference type="NCBIfam" id="TIGR00063">
    <property type="entry name" value="folE"/>
    <property type="match status" value="1"/>
</dbReference>
<comment type="pathway">
    <text evidence="2 8">Cofactor biosynthesis; 7,8-dihydroneopterin triphosphate biosynthesis; 7,8-dihydroneopterin triphosphate from GTP: step 1/1.</text>
</comment>
<feature type="binding site" evidence="8">
    <location>
        <position position="184"/>
    </location>
    <ligand>
        <name>Zn(2+)</name>
        <dbReference type="ChEBI" id="CHEBI:29105"/>
    </ligand>
</feature>
<dbReference type="InterPro" id="IPR001474">
    <property type="entry name" value="GTP_CycHdrlase_I"/>
</dbReference>
<dbReference type="Gene3D" id="1.10.286.10">
    <property type="match status" value="1"/>
</dbReference>
<comment type="catalytic activity">
    <reaction evidence="1 8">
        <text>GTP + H2O = 7,8-dihydroneopterin 3'-triphosphate + formate + H(+)</text>
        <dbReference type="Rhea" id="RHEA:17473"/>
        <dbReference type="ChEBI" id="CHEBI:15377"/>
        <dbReference type="ChEBI" id="CHEBI:15378"/>
        <dbReference type="ChEBI" id="CHEBI:15740"/>
        <dbReference type="ChEBI" id="CHEBI:37565"/>
        <dbReference type="ChEBI" id="CHEBI:58462"/>
        <dbReference type="EC" id="3.5.4.16"/>
    </reaction>
</comment>
<dbReference type="GO" id="GO:0005737">
    <property type="term" value="C:cytoplasm"/>
    <property type="evidence" value="ECO:0007669"/>
    <property type="project" value="TreeGrafter"/>
</dbReference>
<comment type="subunit">
    <text evidence="8">Homopolymer.</text>
</comment>
<protein>
    <recommendedName>
        <fullName evidence="8">GTP cyclohydrolase 1</fullName>
        <ecNumber evidence="8">3.5.4.16</ecNumber>
    </recommendedName>
    <alternativeName>
        <fullName evidence="8">GTP cyclohydrolase I</fullName>
        <shortName evidence="8">GTP-CH-I</shortName>
    </alternativeName>
</protein>
<keyword evidence="8" id="KW-0862">Zinc</keyword>
<feature type="binding site" evidence="8">
    <location>
        <position position="113"/>
    </location>
    <ligand>
        <name>Zn(2+)</name>
        <dbReference type="ChEBI" id="CHEBI:29105"/>
    </ligand>
</feature>
<dbReference type="InterPro" id="IPR018234">
    <property type="entry name" value="GTP_CycHdrlase_I_CS"/>
</dbReference>
<dbReference type="Proteomes" id="UP000886335">
    <property type="component" value="Unassembled WGS sequence"/>
</dbReference>
<evidence type="ECO:0000256" key="3">
    <source>
        <dbReference type="ARBA" id="ARBA00008085"/>
    </source>
</evidence>
<reference evidence="10" key="1">
    <citation type="journal article" date="2020" name="mSystems">
        <title>Genome- and Community-Level Interaction Insights into Carbon Utilization and Element Cycling Functions of Hydrothermarchaeota in Hydrothermal Sediment.</title>
        <authorList>
            <person name="Zhou Z."/>
            <person name="Liu Y."/>
            <person name="Xu W."/>
            <person name="Pan J."/>
            <person name="Luo Z.H."/>
            <person name="Li M."/>
        </authorList>
    </citation>
    <scope>NUCLEOTIDE SEQUENCE [LARGE SCALE GENOMIC DNA]</scope>
    <source>
        <strain evidence="10">SpSt-1181</strain>
    </source>
</reference>
<dbReference type="HAMAP" id="MF_00223">
    <property type="entry name" value="FolE"/>
    <property type="match status" value="1"/>
</dbReference>
<dbReference type="GO" id="GO:0046654">
    <property type="term" value="P:tetrahydrofolate biosynthetic process"/>
    <property type="evidence" value="ECO:0007669"/>
    <property type="project" value="UniProtKB-UniRule"/>
</dbReference>
<evidence type="ECO:0000256" key="7">
    <source>
        <dbReference type="ARBA" id="ARBA00023134"/>
    </source>
</evidence>